<feature type="transmembrane region" description="Helical" evidence="6">
    <location>
        <begin position="349"/>
        <end position="377"/>
    </location>
</feature>
<keyword evidence="4 6" id="KW-1133">Transmembrane helix</keyword>
<evidence type="ECO:0000256" key="2">
    <source>
        <dbReference type="ARBA" id="ARBA00022448"/>
    </source>
</evidence>
<feature type="transmembrane region" description="Helical" evidence="6">
    <location>
        <begin position="276"/>
        <end position="298"/>
    </location>
</feature>
<feature type="transmembrane region" description="Helical" evidence="6">
    <location>
        <begin position="71"/>
        <end position="92"/>
    </location>
</feature>
<organism evidence="7 8">
    <name type="scientific">Candidatus Trichorickettsia mobilis</name>
    <dbReference type="NCBI Taxonomy" id="1346319"/>
    <lineage>
        <taxon>Bacteria</taxon>
        <taxon>Pseudomonadati</taxon>
        <taxon>Pseudomonadota</taxon>
        <taxon>Alphaproteobacteria</taxon>
        <taxon>Rickettsiales</taxon>
        <taxon>Rickettsiaceae</taxon>
        <taxon>Rickettsieae</taxon>
        <taxon>Candidatus Trichorickettsia</taxon>
    </lineage>
</organism>
<dbReference type="Pfam" id="PF00375">
    <property type="entry name" value="SDF"/>
    <property type="match status" value="1"/>
</dbReference>
<evidence type="ECO:0000313" key="7">
    <source>
        <dbReference type="EMBL" id="WPY00270.1"/>
    </source>
</evidence>
<dbReference type="Proteomes" id="UP001326613">
    <property type="component" value="Chromosome"/>
</dbReference>
<feature type="transmembrane region" description="Helical" evidence="6">
    <location>
        <begin position="167"/>
        <end position="184"/>
    </location>
</feature>
<evidence type="ECO:0000313" key="8">
    <source>
        <dbReference type="Proteomes" id="UP001326613"/>
    </source>
</evidence>
<feature type="transmembrane region" description="Helical" evidence="6">
    <location>
        <begin position="230"/>
        <end position="256"/>
    </location>
</feature>
<evidence type="ECO:0000256" key="6">
    <source>
        <dbReference type="SAM" id="Phobius"/>
    </source>
</evidence>
<dbReference type="EMBL" id="CP112932">
    <property type="protein sequence ID" value="WPY00270.1"/>
    <property type="molecule type" value="Genomic_DNA"/>
</dbReference>
<feature type="transmembrane region" description="Helical" evidence="6">
    <location>
        <begin position="196"/>
        <end position="218"/>
    </location>
</feature>
<dbReference type="Gene3D" id="1.10.3860.10">
    <property type="entry name" value="Sodium:dicarboxylate symporter"/>
    <property type="match status" value="1"/>
</dbReference>
<sequence>MKKAKFLFFTILSIIIPIFCSGFIPQKFILFSYTLSITIKSLIITILPFIIFCFIFCSLINLNAKKAIRFVFLLIGCVFISNLLGILTGYFIGSSLTYLIDIPPLELSKARTTLQPLWHFGFKPLIANEQALISGFILGIICSIYPSQKIYTLSKILNNISANILKYFFIPILPIFILGSMFKLQHDGLLTEALHIYSKILFIVVSSQILYLTILYLIASKFQLSLFLKYIKNVLPATLIGFSTSSSASSLPILVMASEKNLGNELAARIIVPASINIHTLGSALAITILCMTTIAAFGMEVPKFSEFYLFALFYAVSKFAVAGVPGGVILVVAPLIESYLHFSGDMLALITGIYVLFDPFGTAANVTGNGAFAIIFNKISKKFRSSVEQS</sequence>
<evidence type="ECO:0000256" key="4">
    <source>
        <dbReference type="ARBA" id="ARBA00022989"/>
    </source>
</evidence>
<keyword evidence="8" id="KW-1185">Reference proteome</keyword>
<dbReference type="InterPro" id="IPR001991">
    <property type="entry name" value="Na-dicarboxylate_symporter"/>
</dbReference>
<feature type="transmembrane region" description="Helical" evidence="6">
    <location>
        <begin position="30"/>
        <end position="59"/>
    </location>
</feature>
<keyword evidence="5 6" id="KW-0472">Membrane</keyword>
<accession>A0ABZ0UQF3</accession>
<comment type="subcellular location">
    <subcellularLocation>
        <location evidence="1">Membrane</location>
        <topology evidence="1">Multi-pass membrane protein</topology>
    </subcellularLocation>
</comment>
<keyword evidence="2" id="KW-0813">Transport</keyword>
<dbReference type="RefSeq" id="WP_323738358.1">
    <property type="nucleotide sequence ID" value="NZ_CP112932.1"/>
</dbReference>
<dbReference type="InterPro" id="IPR036458">
    <property type="entry name" value="Na:dicarbo_symporter_sf"/>
</dbReference>
<evidence type="ECO:0000256" key="5">
    <source>
        <dbReference type="ARBA" id="ARBA00023136"/>
    </source>
</evidence>
<evidence type="ECO:0000256" key="1">
    <source>
        <dbReference type="ARBA" id="ARBA00004141"/>
    </source>
</evidence>
<evidence type="ECO:0000256" key="3">
    <source>
        <dbReference type="ARBA" id="ARBA00022692"/>
    </source>
</evidence>
<gene>
    <name evidence="7" type="ORF">Trichorick_00142</name>
</gene>
<proteinExistence type="predicted"/>
<protein>
    <submittedName>
        <fullName evidence="7">Dicarboxylate/amino acid:cation symporter</fullName>
    </submittedName>
</protein>
<dbReference type="SUPFAM" id="SSF118215">
    <property type="entry name" value="Proton glutamate symport protein"/>
    <property type="match status" value="1"/>
</dbReference>
<dbReference type="PANTHER" id="PTHR42865">
    <property type="entry name" value="PROTON/GLUTAMATE-ASPARTATE SYMPORTER"/>
    <property type="match status" value="1"/>
</dbReference>
<feature type="transmembrane region" description="Helical" evidence="6">
    <location>
        <begin position="310"/>
        <end position="337"/>
    </location>
</feature>
<reference evidence="7 8" key="1">
    <citation type="submission" date="2022-10" db="EMBL/GenBank/DDBJ databases">
        <title>Host association and intracellularity evolved multiple times independently in the Rickettsiales.</title>
        <authorList>
            <person name="Castelli M."/>
            <person name="Nardi T."/>
            <person name="Gammuto L."/>
            <person name="Bellinzona G."/>
            <person name="Sabaneyeva E."/>
            <person name="Potekhin A."/>
            <person name="Serra V."/>
            <person name="Petroni G."/>
            <person name="Sassera D."/>
        </authorList>
    </citation>
    <scope>NUCLEOTIDE SEQUENCE [LARGE SCALE GENOMIC DNA]</scope>
    <source>
        <strain evidence="7 8">Kr 154-4</strain>
    </source>
</reference>
<keyword evidence="3 6" id="KW-0812">Transmembrane</keyword>
<feature type="transmembrane region" description="Helical" evidence="6">
    <location>
        <begin position="125"/>
        <end position="146"/>
    </location>
</feature>
<dbReference type="PANTHER" id="PTHR42865:SF8">
    <property type="entry name" value="SERINE_THREONINE TRANSPORTER SSTT"/>
    <property type="match status" value="1"/>
</dbReference>
<name>A0ABZ0UQF3_9RICK</name>